<feature type="transmembrane region" description="Helical" evidence="1">
    <location>
        <begin position="76"/>
        <end position="95"/>
    </location>
</feature>
<reference evidence="2 3" key="1">
    <citation type="submission" date="2018-05" db="EMBL/GenBank/DDBJ databases">
        <title>Draft genome of Methanospirillum lacunae Ki8-1.</title>
        <authorList>
            <person name="Dueholm M.S."/>
            <person name="Nielsen P.H."/>
            <person name="Bakmann L.F."/>
            <person name="Otzen D.E."/>
        </authorList>
    </citation>
    <scope>NUCLEOTIDE SEQUENCE [LARGE SCALE GENOMIC DNA]</scope>
    <source>
        <strain evidence="2 3">Ki8-1</strain>
    </source>
</reference>
<keyword evidence="3" id="KW-1185">Reference proteome</keyword>
<keyword evidence="1" id="KW-0812">Transmembrane</keyword>
<evidence type="ECO:0000313" key="2">
    <source>
        <dbReference type="EMBL" id="PWR73168.1"/>
    </source>
</evidence>
<evidence type="ECO:0000313" key="3">
    <source>
        <dbReference type="Proteomes" id="UP000245657"/>
    </source>
</evidence>
<feature type="transmembrane region" description="Helical" evidence="1">
    <location>
        <begin position="138"/>
        <end position="156"/>
    </location>
</feature>
<gene>
    <name evidence="2" type="ORF">DK846_04885</name>
</gene>
<dbReference type="RefSeq" id="WP_109967822.1">
    <property type="nucleotide sequence ID" value="NZ_CP176093.1"/>
</dbReference>
<proteinExistence type="predicted"/>
<dbReference type="GeneID" id="97549884"/>
<organism evidence="2 3">
    <name type="scientific">Methanospirillum lacunae</name>
    <dbReference type="NCBI Taxonomy" id="668570"/>
    <lineage>
        <taxon>Archaea</taxon>
        <taxon>Methanobacteriati</taxon>
        <taxon>Methanobacteriota</taxon>
        <taxon>Stenosarchaea group</taxon>
        <taxon>Methanomicrobia</taxon>
        <taxon>Methanomicrobiales</taxon>
        <taxon>Methanospirillaceae</taxon>
        <taxon>Methanospirillum</taxon>
    </lineage>
</organism>
<evidence type="ECO:0008006" key="4">
    <source>
        <dbReference type="Google" id="ProtNLM"/>
    </source>
</evidence>
<feature type="transmembrane region" description="Helical" evidence="1">
    <location>
        <begin position="48"/>
        <end position="70"/>
    </location>
</feature>
<protein>
    <recommendedName>
        <fullName evidence="4">SHOCT domain-containing protein</fullName>
    </recommendedName>
</protein>
<name>A0A2V2N9L7_9EURY</name>
<comment type="caution">
    <text evidence="2">The sequence shown here is derived from an EMBL/GenBank/DDBJ whole genome shotgun (WGS) entry which is preliminary data.</text>
</comment>
<keyword evidence="1" id="KW-1133">Transmembrane helix</keyword>
<feature type="transmembrane region" description="Helical" evidence="1">
    <location>
        <begin position="20"/>
        <end position="41"/>
    </location>
</feature>
<sequence>MADDVNIGDVASSALDGVTLIAGYMGSLCLFIGGLTTFFPVPFLGQITYLNGPTGTGVLYLLIAGISAYITYTRKFFLLYICGGLAAVTAGYDILNGTRLGYVMQMALGGGLSASMGGTQDPIVSGMMQNAGFTIPTAWMVLAGGIFILCITPSLVQKKNDNSKGGEPTKTKRDQILENRMKELDNLILIYERGHITKEEFNKLKTEIMNRDRLK</sequence>
<dbReference type="AlphaFoldDB" id="A0A2V2N9L7"/>
<evidence type="ECO:0000256" key="1">
    <source>
        <dbReference type="SAM" id="Phobius"/>
    </source>
</evidence>
<dbReference type="EMBL" id="QGMY01000003">
    <property type="protein sequence ID" value="PWR73168.1"/>
    <property type="molecule type" value="Genomic_DNA"/>
</dbReference>
<dbReference type="OrthoDB" id="117296at2157"/>
<keyword evidence="1" id="KW-0472">Membrane</keyword>
<accession>A0A2V2N9L7</accession>
<dbReference type="Proteomes" id="UP000245657">
    <property type="component" value="Unassembled WGS sequence"/>
</dbReference>